<evidence type="ECO:0000313" key="11">
    <source>
        <dbReference type="Proteomes" id="UP000613401"/>
    </source>
</evidence>
<dbReference type="PROSITE" id="PS51393">
    <property type="entry name" value="LIPOXYGENASE_3"/>
    <property type="match status" value="1"/>
</dbReference>
<dbReference type="RefSeq" id="XP_045266086.1">
    <property type="nucleotide sequence ID" value="XM_045407165.1"/>
</dbReference>
<protein>
    <recommendedName>
        <fullName evidence="4">Manganese lipoxygenase</fullName>
        <ecNumber evidence="3">1.13.11.45</ecNumber>
    </recommendedName>
</protein>
<comment type="caution">
    <text evidence="10">The sequence shown here is derived from an EMBL/GenBank/DDBJ whole genome shotgun (WGS) entry which is preliminary data.</text>
</comment>
<reference evidence="10" key="2">
    <citation type="submission" date="2020-03" db="EMBL/GenBank/DDBJ databases">
        <authorList>
            <person name="Fu F.-F."/>
            <person name="Chen J."/>
        </authorList>
    </citation>
    <scope>NUCLEOTIDE SEQUENCE</scope>
    <source>
        <strain evidence="10">Lc1</strain>
    </source>
</reference>
<evidence type="ECO:0000256" key="6">
    <source>
        <dbReference type="ARBA" id="ARBA00022964"/>
    </source>
</evidence>
<evidence type="ECO:0000256" key="8">
    <source>
        <dbReference type="ARBA" id="ARBA00023211"/>
    </source>
</evidence>
<sequence length="765" mass="87952">FRDEFVIVYKKVMHCHLPWLSVHHISHSLSFLKLFDPQFSNIMAGLLDLVRTKHVPFMNLEDVLRQPSLEERRKKLHARIEELALTDFDPGVFDVELLSQQIVARVDQDTPANRLAIAKGNIVIGTYDGTQAALTQAYKMIEKTYESVFDVLQIEPTIPRFIDLEFKRQIYRYSSYPYKAEGGLAYPPHLDHIPLTDKTPNIAIFNAAGVAQTAVMLNQIIPDKFANDPAVKFVSGVASSLVGGMPQAGPTIADCERYNLFFRKTGTDVERGANIGLLPDWYSDRRFAEQSFTGTNPTTIEKVPEDLLQEFIETAKRTGYDYWAKTLATLNPANLFVQDCRYFRKACGVNAEENFTWKEPKSDNNWSCAAVTLFQLFGDGKLHPVAIVCDYKESMATSVTIYNRRHRPSDPSIFEKTDWPWRYAKTCAQVSDWFRHEVGVHLTRAHFIEEAVIVATHRAIPMEHIVYKLLQPHWYKTLSLNAGARDTLVPQVIKDLVGMSPEQCFKYMAYEFENFDYQQNYVPNDLEHRGFPNTKEGLDDKKYNNYAYAKNILSMWNVIRKYVKGMLLTHYDEETADEKIRNDNFIQDWCKEAQTGGRIKNFPDIQSLDQLIDAITMSIHIAAPFHTTVNYLQNFYQAFVLAKPPMLCRPPPRTLDELLDYSEVEMTKALPIGRQREWLLAAQVPWLLSFKVAGERSLISFAHSQWRTHCRAGRNSANIREVSEEFFYDLKDLEVEFSVTSRQMDRGSIPYMVMDPSNTAVSILI</sequence>
<comment type="cofactor">
    <cofactor evidence="2">
        <name>Mn(2+)</name>
        <dbReference type="ChEBI" id="CHEBI:29035"/>
    </cofactor>
</comment>
<proteinExistence type="predicted"/>
<keyword evidence="6" id="KW-0223">Dioxygenase</keyword>
<dbReference type="GO" id="GO:0046872">
    <property type="term" value="F:metal ion binding"/>
    <property type="evidence" value="ECO:0007669"/>
    <property type="project" value="UniProtKB-KW"/>
</dbReference>
<evidence type="ECO:0000256" key="1">
    <source>
        <dbReference type="ARBA" id="ARBA00000366"/>
    </source>
</evidence>
<evidence type="ECO:0000313" key="10">
    <source>
        <dbReference type="EMBL" id="KAF3806927.1"/>
    </source>
</evidence>
<dbReference type="Gene3D" id="1.20.245.10">
    <property type="entry name" value="Lipoxygenase-1, Domain 5"/>
    <property type="match status" value="1"/>
</dbReference>
<evidence type="ECO:0000259" key="9">
    <source>
        <dbReference type="PROSITE" id="PS51393"/>
    </source>
</evidence>
<evidence type="ECO:0000256" key="5">
    <source>
        <dbReference type="ARBA" id="ARBA00022723"/>
    </source>
</evidence>
<comment type="catalytic activity">
    <reaction evidence="1">
        <text>(9Z,12Z)-octadecadienoate + O2 = (11S)-hydroperoxy-(9Z,12Z)-octadecadienoate</text>
        <dbReference type="Rhea" id="RHEA:18993"/>
        <dbReference type="ChEBI" id="CHEBI:15379"/>
        <dbReference type="ChEBI" id="CHEBI:30245"/>
        <dbReference type="ChEBI" id="CHEBI:57467"/>
        <dbReference type="EC" id="1.13.11.45"/>
    </reaction>
</comment>
<dbReference type="EC" id="1.13.11.45" evidence="3"/>
<evidence type="ECO:0000256" key="3">
    <source>
        <dbReference type="ARBA" id="ARBA00013178"/>
    </source>
</evidence>
<evidence type="ECO:0000256" key="2">
    <source>
        <dbReference type="ARBA" id="ARBA00001936"/>
    </source>
</evidence>
<dbReference type="GeneID" id="69014324"/>
<gene>
    <name evidence="10" type="ORF">GCG54_00007178</name>
</gene>
<dbReference type="EMBL" id="WVTB01000032">
    <property type="protein sequence ID" value="KAF3806927.1"/>
    <property type="molecule type" value="Genomic_DNA"/>
</dbReference>
<reference evidence="10" key="1">
    <citation type="journal article" date="2020" name="Phytopathology">
        <title>Genome sequence and comparative analysis of Colletotrichum gloeosporioides isolated from Liriodendron leaves.</title>
        <authorList>
            <person name="Fu F.F."/>
            <person name="Hao Z."/>
            <person name="Wang P."/>
            <person name="Lu Y."/>
            <person name="Xue L.J."/>
            <person name="Wei G."/>
            <person name="Tian Y."/>
            <person name="Baishi H."/>
            <person name="Xu H."/>
            <person name="Shi J."/>
            <person name="Cheng T."/>
            <person name="Wang G."/>
            <person name="Yi Y."/>
            <person name="Chen J."/>
        </authorList>
    </citation>
    <scope>NUCLEOTIDE SEQUENCE</scope>
    <source>
        <strain evidence="10">Lc1</strain>
    </source>
</reference>
<name>A0A8H4FLV1_COLGL</name>
<keyword evidence="8" id="KW-0464">Manganese</keyword>
<dbReference type="InterPro" id="IPR036226">
    <property type="entry name" value="LipOase_C_sf"/>
</dbReference>
<organism evidence="10 11">
    <name type="scientific">Colletotrichum gloeosporioides</name>
    <name type="common">Anthracnose fungus</name>
    <name type="synonym">Glomerella cingulata</name>
    <dbReference type="NCBI Taxonomy" id="474922"/>
    <lineage>
        <taxon>Eukaryota</taxon>
        <taxon>Fungi</taxon>
        <taxon>Dikarya</taxon>
        <taxon>Ascomycota</taxon>
        <taxon>Pezizomycotina</taxon>
        <taxon>Sordariomycetes</taxon>
        <taxon>Hypocreomycetidae</taxon>
        <taxon>Glomerellales</taxon>
        <taxon>Glomerellaceae</taxon>
        <taxon>Colletotrichum</taxon>
        <taxon>Colletotrichum gloeosporioides species complex</taxon>
    </lineage>
</organism>
<dbReference type="Pfam" id="PF00305">
    <property type="entry name" value="Lipoxygenase"/>
    <property type="match status" value="1"/>
</dbReference>
<accession>A0A8H4FLV1</accession>
<dbReference type="Gene3D" id="3.10.450.60">
    <property type="match status" value="1"/>
</dbReference>
<dbReference type="InterPro" id="IPR000907">
    <property type="entry name" value="LipOase"/>
</dbReference>
<dbReference type="AlphaFoldDB" id="A0A8H4FLV1"/>
<dbReference type="SUPFAM" id="SSF48484">
    <property type="entry name" value="Lipoxigenase"/>
    <property type="match status" value="1"/>
</dbReference>
<feature type="domain" description="Lipoxygenase" evidence="9">
    <location>
        <begin position="144"/>
        <end position="765"/>
    </location>
</feature>
<dbReference type="GO" id="GO:0034440">
    <property type="term" value="P:lipid oxidation"/>
    <property type="evidence" value="ECO:0007669"/>
    <property type="project" value="InterPro"/>
</dbReference>
<evidence type="ECO:0000256" key="7">
    <source>
        <dbReference type="ARBA" id="ARBA00023002"/>
    </source>
</evidence>
<dbReference type="Proteomes" id="UP000613401">
    <property type="component" value="Unassembled WGS sequence"/>
</dbReference>
<keyword evidence="5" id="KW-0479">Metal-binding</keyword>
<dbReference type="GO" id="GO:0043651">
    <property type="term" value="P:linoleic acid metabolic process"/>
    <property type="evidence" value="ECO:0007669"/>
    <property type="project" value="UniProtKB-ARBA"/>
</dbReference>
<feature type="non-terminal residue" evidence="10">
    <location>
        <position position="1"/>
    </location>
</feature>
<evidence type="ECO:0000256" key="4">
    <source>
        <dbReference type="ARBA" id="ARBA00021175"/>
    </source>
</evidence>
<keyword evidence="7" id="KW-0560">Oxidoreductase</keyword>
<dbReference type="PANTHER" id="PTHR11771">
    <property type="entry name" value="LIPOXYGENASE"/>
    <property type="match status" value="1"/>
</dbReference>
<dbReference type="GO" id="GO:0050584">
    <property type="term" value="F:linoleate 11-lipoxygenase activity"/>
    <property type="evidence" value="ECO:0007669"/>
    <property type="project" value="UniProtKB-EC"/>
</dbReference>
<keyword evidence="11" id="KW-1185">Reference proteome</keyword>
<dbReference type="InterPro" id="IPR013819">
    <property type="entry name" value="LipOase_C"/>
</dbReference>